<dbReference type="OrthoDB" id="4323284at2759"/>
<reference evidence="2" key="2">
    <citation type="journal article" date="2023" name="IMA Fungus">
        <title>Comparative genomic study of the Penicillium genus elucidates a diverse pangenome and 15 lateral gene transfer events.</title>
        <authorList>
            <person name="Petersen C."/>
            <person name="Sorensen T."/>
            <person name="Nielsen M.R."/>
            <person name="Sondergaard T.E."/>
            <person name="Sorensen J.L."/>
            <person name="Fitzpatrick D.A."/>
            <person name="Frisvad J.C."/>
            <person name="Nielsen K.L."/>
        </authorList>
    </citation>
    <scope>NUCLEOTIDE SEQUENCE</scope>
    <source>
        <strain evidence="2">IBT 16849</strain>
    </source>
</reference>
<sequence length="69" mass="7793">MDIYAADATIRANLQKWFGIKEDPVTKQSLTTLECRITELIRHSSALKNGAGEPDGYTNPRLERRLGNF</sequence>
<evidence type="ECO:0000313" key="2">
    <source>
        <dbReference type="EMBL" id="KAJ5181115.1"/>
    </source>
</evidence>
<gene>
    <name evidence="2" type="ORF">N7472_011075</name>
</gene>
<organism evidence="2 3">
    <name type="scientific">Penicillium cf. griseofulvum</name>
    <dbReference type="NCBI Taxonomy" id="2972120"/>
    <lineage>
        <taxon>Eukaryota</taxon>
        <taxon>Fungi</taxon>
        <taxon>Dikarya</taxon>
        <taxon>Ascomycota</taxon>
        <taxon>Pezizomycotina</taxon>
        <taxon>Eurotiomycetes</taxon>
        <taxon>Eurotiomycetidae</taxon>
        <taxon>Eurotiales</taxon>
        <taxon>Aspergillaceae</taxon>
        <taxon>Penicillium</taxon>
    </lineage>
</organism>
<protein>
    <submittedName>
        <fullName evidence="2">Uncharacterized protein</fullName>
    </submittedName>
</protein>
<dbReference type="EMBL" id="JAPQKP010000008">
    <property type="protein sequence ID" value="KAJ5181115.1"/>
    <property type="molecule type" value="Genomic_DNA"/>
</dbReference>
<reference evidence="2" key="1">
    <citation type="submission" date="2022-11" db="EMBL/GenBank/DDBJ databases">
        <authorList>
            <person name="Petersen C."/>
        </authorList>
    </citation>
    <scope>NUCLEOTIDE SEQUENCE</scope>
    <source>
        <strain evidence="2">IBT 16849</strain>
    </source>
</reference>
<name>A0A9W9IM71_9EURO</name>
<evidence type="ECO:0000313" key="3">
    <source>
        <dbReference type="Proteomes" id="UP001150879"/>
    </source>
</evidence>
<comment type="caution">
    <text evidence="2">The sequence shown here is derived from an EMBL/GenBank/DDBJ whole genome shotgun (WGS) entry which is preliminary data.</text>
</comment>
<feature type="region of interest" description="Disordered" evidence="1">
    <location>
        <begin position="48"/>
        <end position="69"/>
    </location>
</feature>
<dbReference type="Proteomes" id="UP001150879">
    <property type="component" value="Unassembled WGS sequence"/>
</dbReference>
<accession>A0A9W9IM71</accession>
<proteinExistence type="predicted"/>
<dbReference type="AlphaFoldDB" id="A0A9W9IM71"/>
<keyword evidence="3" id="KW-1185">Reference proteome</keyword>
<evidence type="ECO:0000256" key="1">
    <source>
        <dbReference type="SAM" id="MobiDB-lite"/>
    </source>
</evidence>